<dbReference type="Proteomes" id="UP001054945">
    <property type="component" value="Unassembled WGS sequence"/>
</dbReference>
<comment type="caution">
    <text evidence="2">The sequence shown here is derived from an EMBL/GenBank/DDBJ whole genome shotgun (WGS) entry which is preliminary data.</text>
</comment>
<dbReference type="SUPFAM" id="SSF81301">
    <property type="entry name" value="Nucleotidyltransferase"/>
    <property type="match status" value="1"/>
</dbReference>
<dbReference type="SUPFAM" id="SSF81631">
    <property type="entry name" value="PAP/OAS1 substrate-binding domain"/>
    <property type="match status" value="1"/>
</dbReference>
<dbReference type="GO" id="GO:0031123">
    <property type="term" value="P:RNA 3'-end processing"/>
    <property type="evidence" value="ECO:0007669"/>
    <property type="project" value="TreeGrafter"/>
</dbReference>
<accession>A0AAV4TJ62</accession>
<organism evidence="2 3">
    <name type="scientific">Caerostris extrusa</name>
    <name type="common">Bark spider</name>
    <name type="synonym">Caerostris bankana</name>
    <dbReference type="NCBI Taxonomy" id="172846"/>
    <lineage>
        <taxon>Eukaryota</taxon>
        <taxon>Metazoa</taxon>
        <taxon>Ecdysozoa</taxon>
        <taxon>Arthropoda</taxon>
        <taxon>Chelicerata</taxon>
        <taxon>Arachnida</taxon>
        <taxon>Araneae</taxon>
        <taxon>Araneomorphae</taxon>
        <taxon>Entelegynae</taxon>
        <taxon>Araneoidea</taxon>
        <taxon>Araneidae</taxon>
        <taxon>Caerostris</taxon>
    </lineage>
</organism>
<protein>
    <submittedName>
        <fullName evidence="2">Poly(A) RNA polymerase, mitochondrial</fullName>
    </submittedName>
</protein>
<evidence type="ECO:0000259" key="1">
    <source>
        <dbReference type="Pfam" id="PF22600"/>
    </source>
</evidence>
<dbReference type="Pfam" id="PF22600">
    <property type="entry name" value="MTPAP-like_central"/>
    <property type="match status" value="1"/>
</dbReference>
<dbReference type="Gene3D" id="3.30.460.10">
    <property type="entry name" value="Beta Polymerase, domain 2"/>
    <property type="match status" value="1"/>
</dbReference>
<dbReference type="AlphaFoldDB" id="A0AAV4TJ62"/>
<proteinExistence type="predicted"/>
<dbReference type="CDD" id="cd05402">
    <property type="entry name" value="NT_PAP_TUTase"/>
    <property type="match status" value="1"/>
</dbReference>
<dbReference type="GO" id="GO:1990817">
    <property type="term" value="F:poly(A) RNA polymerase activity"/>
    <property type="evidence" value="ECO:0007669"/>
    <property type="project" value="TreeGrafter"/>
</dbReference>
<dbReference type="InterPro" id="IPR043519">
    <property type="entry name" value="NT_sf"/>
</dbReference>
<feature type="domain" description="Poly(A) RNA polymerase mitochondrial-like central palm" evidence="1">
    <location>
        <begin position="10"/>
        <end position="170"/>
    </location>
</feature>
<reference evidence="2 3" key="1">
    <citation type="submission" date="2021-06" db="EMBL/GenBank/DDBJ databases">
        <title>Caerostris extrusa draft genome.</title>
        <authorList>
            <person name="Kono N."/>
            <person name="Arakawa K."/>
        </authorList>
    </citation>
    <scope>NUCLEOTIDE SEQUENCE [LARGE SCALE GENOMIC DNA]</scope>
</reference>
<dbReference type="PANTHER" id="PTHR12271">
    <property type="entry name" value="POLY A POLYMERASE CID PAP -RELATED"/>
    <property type="match status" value="1"/>
</dbReference>
<keyword evidence="3" id="KW-1185">Reference proteome</keyword>
<evidence type="ECO:0000313" key="3">
    <source>
        <dbReference type="Proteomes" id="UP001054945"/>
    </source>
</evidence>
<name>A0AAV4TJ62_CAEEX</name>
<gene>
    <name evidence="2" type="primary">Mtpap_1</name>
    <name evidence="2" type="ORF">CEXT_325421</name>
</gene>
<dbReference type="Gene3D" id="1.10.1410.10">
    <property type="match status" value="1"/>
</dbReference>
<dbReference type="PANTHER" id="PTHR12271:SF127">
    <property type="entry name" value="SPECKLE TARGETED PIP5K1A-REGULATED POLY(A) POLYMERASE"/>
    <property type="match status" value="1"/>
</dbReference>
<evidence type="ECO:0000313" key="2">
    <source>
        <dbReference type="EMBL" id="GIY44810.1"/>
    </source>
</evidence>
<dbReference type="InterPro" id="IPR054708">
    <property type="entry name" value="MTPAP-like_central"/>
</dbReference>
<dbReference type="EMBL" id="BPLR01011199">
    <property type="protein sequence ID" value="GIY44810.1"/>
    <property type="molecule type" value="Genomic_DNA"/>
</dbReference>
<sequence length="472" mass="55056">MSKLLKCSSFSEQIETFISEISLTPEDLKKRTAFCHDLEEIFKIYFPDDFKVHQFGSSVNGLGFKGCDLDVCFQVNFTDEEYVTLKDVPTLEEVKEGIVPPDTLRRLTPLFMLRFIRRALFKGCPDISKVLFIKARCPLLRFYRPDYDIFCDFSVENKFSVKNTMLLRLLSHFDARFPILTKIIRYWEYLKRKVVEDDDTMFKDIKKFSPSTNTKTVEELLREFFFHYLIYDFTKIMQPATATSIPISSFDFDEDPTEKFEINTVSIQDPFRPNFNVTREPSFESCIKFQTGTYQACTSYHNNSVTAPSKEKWGLPVIFNKSLSESKMSEESKKLQVHSIEISPVSEVDIKLRKILEHALSFYCTPLHISTEESKTLLKLHCVVKHNTWKGRGWVSEMHKSNDNLLDLEHLISKELIQRSENMQAICEFTCECKEQDASKITVVLNFKKPKIITLLLATFLKEYIPCIIKKL</sequence>